<dbReference type="Gramene" id="KQJ88712">
    <property type="protein sequence ID" value="KQJ88712"/>
    <property type="gene ID" value="BRADI_4g20671v3"/>
</dbReference>
<keyword evidence="4" id="KW-1185">Reference proteome</keyword>
<organism evidence="2">
    <name type="scientific">Brachypodium distachyon</name>
    <name type="common">Purple false brome</name>
    <name type="synonym">Trachynia distachya</name>
    <dbReference type="NCBI Taxonomy" id="15368"/>
    <lineage>
        <taxon>Eukaryota</taxon>
        <taxon>Viridiplantae</taxon>
        <taxon>Streptophyta</taxon>
        <taxon>Embryophyta</taxon>
        <taxon>Tracheophyta</taxon>
        <taxon>Spermatophyta</taxon>
        <taxon>Magnoliopsida</taxon>
        <taxon>Liliopsida</taxon>
        <taxon>Poales</taxon>
        <taxon>Poaceae</taxon>
        <taxon>BOP clade</taxon>
        <taxon>Pooideae</taxon>
        <taxon>Stipodae</taxon>
        <taxon>Brachypodieae</taxon>
        <taxon>Brachypodium</taxon>
    </lineage>
</organism>
<proteinExistence type="predicted"/>
<sequence>MHSLLQIPTKMKELACACCRAQSPSLYSSIHPKIICINKQMQDYEGKEAGRDGRTNISIFARSEVRRCHHHHCGNCCGYCLRQPHSDPSLFPSLFIFQVICFLLVFRLFGFPRAANMELSAPSPSTR</sequence>
<evidence type="ECO:0000313" key="2">
    <source>
        <dbReference type="EMBL" id="KQJ88712.1"/>
    </source>
</evidence>
<gene>
    <name evidence="2" type="ORF">BRADI_4g20671v3</name>
</gene>
<evidence type="ECO:0000313" key="4">
    <source>
        <dbReference type="Proteomes" id="UP000008810"/>
    </source>
</evidence>
<dbReference type="Proteomes" id="UP000008810">
    <property type="component" value="Chromosome 4"/>
</dbReference>
<protein>
    <submittedName>
        <fullName evidence="2 3">Uncharacterized protein</fullName>
    </submittedName>
</protein>
<reference evidence="3" key="3">
    <citation type="submission" date="2018-08" db="UniProtKB">
        <authorList>
            <consortium name="EnsemblPlants"/>
        </authorList>
    </citation>
    <scope>IDENTIFICATION</scope>
    <source>
        <strain evidence="3">cv. Bd21</strain>
    </source>
</reference>
<keyword evidence="1" id="KW-0812">Transmembrane</keyword>
<keyword evidence="1" id="KW-1133">Transmembrane helix</keyword>
<keyword evidence="1" id="KW-0472">Membrane</keyword>
<evidence type="ECO:0000256" key="1">
    <source>
        <dbReference type="SAM" id="Phobius"/>
    </source>
</evidence>
<feature type="transmembrane region" description="Helical" evidence="1">
    <location>
        <begin position="90"/>
        <end position="109"/>
    </location>
</feature>
<dbReference type="EMBL" id="CM000883">
    <property type="protein sequence ID" value="KQJ88712.1"/>
    <property type="molecule type" value="Genomic_DNA"/>
</dbReference>
<reference evidence="2 3" key="1">
    <citation type="journal article" date="2010" name="Nature">
        <title>Genome sequencing and analysis of the model grass Brachypodium distachyon.</title>
        <authorList>
            <consortium name="International Brachypodium Initiative"/>
        </authorList>
    </citation>
    <scope>NUCLEOTIDE SEQUENCE [LARGE SCALE GENOMIC DNA]</scope>
    <source>
        <strain evidence="2 3">Bd21</strain>
    </source>
</reference>
<accession>A0A0Q3IR12</accession>
<dbReference type="ExpressionAtlas" id="A0A0Q3IR12">
    <property type="expression patterns" value="baseline"/>
</dbReference>
<name>A0A0Q3IR12_BRADI</name>
<evidence type="ECO:0000313" key="3">
    <source>
        <dbReference type="EnsemblPlants" id="KQJ88712"/>
    </source>
</evidence>
<dbReference type="EnsemblPlants" id="KQJ88712">
    <property type="protein sequence ID" value="KQJ88712"/>
    <property type="gene ID" value="BRADI_4g20671v3"/>
</dbReference>
<dbReference type="AlphaFoldDB" id="A0A0Q3IR12"/>
<reference evidence="2" key="2">
    <citation type="submission" date="2017-06" db="EMBL/GenBank/DDBJ databases">
        <title>WGS assembly of Brachypodium distachyon.</title>
        <authorList>
            <consortium name="The International Brachypodium Initiative"/>
            <person name="Lucas S."/>
            <person name="Harmon-Smith M."/>
            <person name="Lail K."/>
            <person name="Tice H."/>
            <person name="Grimwood J."/>
            <person name="Bruce D."/>
            <person name="Barry K."/>
            <person name="Shu S."/>
            <person name="Lindquist E."/>
            <person name="Wang M."/>
            <person name="Pitluck S."/>
            <person name="Vogel J.P."/>
            <person name="Garvin D.F."/>
            <person name="Mockler T.C."/>
            <person name="Schmutz J."/>
            <person name="Rokhsar D."/>
            <person name="Bevan M.W."/>
        </authorList>
    </citation>
    <scope>NUCLEOTIDE SEQUENCE</scope>
    <source>
        <strain evidence="2">Bd21</strain>
    </source>
</reference>